<dbReference type="InterPro" id="IPR036390">
    <property type="entry name" value="WH_DNA-bd_sf"/>
</dbReference>
<organism evidence="2 3">
    <name type="scientific">Sphingorhabdus profundilacus</name>
    <dbReference type="NCBI Taxonomy" id="2509718"/>
    <lineage>
        <taxon>Bacteria</taxon>
        <taxon>Pseudomonadati</taxon>
        <taxon>Pseudomonadota</taxon>
        <taxon>Alphaproteobacteria</taxon>
        <taxon>Sphingomonadales</taxon>
        <taxon>Sphingomonadaceae</taxon>
        <taxon>Sphingorhabdus</taxon>
    </lineage>
</organism>
<dbReference type="EMBL" id="SDWJ01000001">
    <property type="protein sequence ID" value="MVZ97200.1"/>
    <property type="molecule type" value="Genomic_DNA"/>
</dbReference>
<sequence>MRLTVQTDFALRTLMFLAASEGHQTIEIIATHYGISKNHLMKVAQRLVAEGYVESVRGRGGGLALARAPGALNVGEIIRKFEDVGTFVECFDPVTNQCTATPACGLKHILAGGVTAFMTHLDRFSVADLIKNRTDFRLALNLVGA</sequence>
<dbReference type="PROSITE" id="PS51197">
    <property type="entry name" value="HTH_RRF2_2"/>
    <property type="match status" value="1"/>
</dbReference>
<dbReference type="PANTHER" id="PTHR33221:SF4">
    <property type="entry name" value="HTH-TYPE TRANSCRIPTIONAL REPRESSOR NSRR"/>
    <property type="match status" value="1"/>
</dbReference>
<dbReference type="SUPFAM" id="SSF46785">
    <property type="entry name" value="Winged helix' DNA-binding domain"/>
    <property type="match status" value="1"/>
</dbReference>
<keyword evidence="3" id="KW-1185">Reference proteome</keyword>
<dbReference type="InterPro" id="IPR000944">
    <property type="entry name" value="Tscrpt_reg_Rrf2"/>
</dbReference>
<dbReference type="Pfam" id="PF02082">
    <property type="entry name" value="Rrf2"/>
    <property type="match status" value="1"/>
</dbReference>
<dbReference type="OrthoDB" id="9802344at2"/>
<dbReference type="Proteomes" id="UP000471147">
    <property type="component" value="Unassembled WGS sequence"/>
</dbReference>
<comment type="caution">
    <text evidence="2">The sequence shown here is derived from an EMBL/GenBank/DDBJ whole genome shotgun (WGS) entry which is preliminary data.</text>
</comment>
<name>A0A6I4LYY8_9SPHN</name>
<dbReference type="InterPro" id="IPR036388">
    <property type="entry name" value="WH-like_DNA-bd_sf"/>
</dbReference>
<dbReference type="GO" id="GO:0005829">
    <property type="term" value="C:cytosol"/>
    <property type="evidence" value="ECO:0007669"/>
    <property type="project" value="TreeGrafter"/>
</dbReference>
<dbReference type="PANTHER" id="PTHR33221">
    <property type="entry name" value="WINGED HELIX-TURN-HELIX TRANSCRIPTIONAL REGULATOR, RRF2 FAMILY"/>
    <property type="match status" value="1"/>
</dbReference>
<dbReference type="NCBIfam" id="TIGR00738">
    <property type="entry name" value="rrf2_super"/>
    <property type="match status" value="1"/>
</dbReference>
<evidence type="ECO:0000256" key="1">
    <source>
        <dbReference type="ARBA" id="ARBA00023125"/>
    </source>
</evidence>
<dbReference type="AlphaFoldDB" id="A0A6I4LYY8"/>
<keyword evidence="1" id="KW-0238">DNA-binding</keyword>
<accession>A0A6I4LYY8</accession>
<dbReference type="RefSeq" id="WP_160353094.1">
    <property type="nucleotide sequence ID" value="NZ_SDWJ01000001.1"/>
</dbReference>
<evidence type="ECO:0000313" key="2">
    <source>
        <dbReference type="EMBL" id="MVZ97200.1"/>
    </source>
</evidence>
<dbReference type="Gene3D" id="1.10.10.10">
    <property type="entry name" value="Winged helix-like DNA-binding domain superfamily/Winged helix DNA-binding domain"/>
    <property type="match status" value="1"/>
</dbReference>
<dbReference type="GO" id="GO:0003700">
    <property type="term" value="F:DNA-binding transcription factor activity"/>
    <property type="evidence" value="ECO:0007669"/>
    <property type="project" value="TreeGrafter"/>
</dbReference>
<dbReference type="GO" id="GO:0003677">
    <property type="term" value="F:DNA binding"/>
    <property type="evidence" value="ECO:0007669"/>
    <property type="project" value="UniProtKB-KW"/>
</dbReference>
<gene>
    <name evidence="2" type="ORF">EUU23_05715</name>
</gene>
<reference evidence="2 3" key="1">
    <citation type="submission" date="2019-01" db="EMBL/GenBank/DDBJ databases">
        <title>Sphingorhabdus lacus sp.nov., isolated from an oligotrophic freshwater lake.</title>
        <authorList>
            <person name="Park M."/>
        </authorList>
    </citation>
    <scope>NUCLEOTIDE SEQUENCE [LARGE SCALE GENOMIC DNA]</scope>
    <source>
        <strain evidence="2 3">IMCC26285</strain>
    </source>
</reference>
<proteinExistence type="predicted"/>
<protein>
    <submittedName>
        <fullName evidence="2">Rrf2 family transcriptional regulator</fullName>
    </submittedName>
</protein>
<evidence type="ECO:0000313" key="3">
    <source>
        <dbReference type="Proteomes" id="UP000471147"/>
    </source>
</evidence>